<dbReference type="OrthoDB" id="118864at2759"/>
<protein>
    <recommendedName>
        <fullName evidence="3">BED-type domain-containing protein</fullName>
    </recommendedName>
</protein>
<evidence type="ECO:0000313" key="1">
    <source>
        <dbReference type="EMBL" id="OWZ16447.1"/>
    </source>
</evidence>
<name>A0A225WHG7_9STRA</name>
<sequence>MTNKDICAYFYENLGQGRYRCKQCDSERKCIVNTAYSNMIGHLANKHDGFKYLYATTLSSQDSTLRGFGFMSEEIETPHRSQWMRWVVERNMPLSEGDNKLTRSMSRWRSVSSRVLLNYIYDVVKKVGKSLEDVLTSCFTLMFDGWSHGSMHYVAVYAVFETDGAIKLQLLAVSPHQNGSQDADSHIKLWDGVLDVYDKALPGSHASHRFNLAVNQYITEYEPLLAQVNTLMSELTLVNNFAELAKITDMHPIKRNITRCSSSFEMLERYVRIRPQIWTDEAVEELVPTGSAHRKLLKLLEHMKKFQSIIKKLQCDGIDLAVVRLLFDSVISEYPMIRAQLNANVSIVHSPVFEAAVVKVINGGTLSKPEAGAVKRFEVAKCADKDDFATQILLAGPNKRPGRANYRLLLKERSPTSGACERFFHSASLFSPTNALVCSQRILNSSFFFAQTGICGM</sequence>
<dbReference type="AlphaFoldDB" id="A0A225WHG7"/>
<dbReference type="PANTHER" id="PTHR40866:SF1">
    <property type="entry name" value="BED-TYPE DOMAIN-CONTAINING PROTEIN"/>
    <property type="match status" value="1"/>
</dbReference>
<accession>A0A225WHG7</accession>
<evidence type="ECO:0000313" key="2">
    <source>
        <dbReference type="Proteomes" id="UP000198211"/>
    </source>
</evidence>
<dbReference type="SUPFAM" id="SSF53098">
    <property type="entry name" value="Ribonuclease H-like"/>
    <property type="match status" value="1"/>
</dbReference>
<comment type="caution">
    <text evidence="1">The sequence shown here is derived from an EMBL/GenBank/DDBJ whole genome shotgun (WGS) entry which is preliminary data.</text>
</comment>
<organism evidence="1 2">
    <name type="scientific">Phytophthora megakarya</name>
    <dbReference type="NCBI Taxonomy" id="4795"/>
    <lineage>
        <taxon>Eukaryota</taxon>
        <taxon>Sar</taxon>
        <taxon>Stramenopiles</taxon>
        <taxon>Oomycota</taxon>
        <taxon>Peronosporomycetes</taxon>
        <taxon>Peronosporales</taxon>
        <taxon>Peronosporaceae</taxon>
        <taxon>Phytophthora</taxon>
    </lineage>
</organism>
<proteinExistence type="predicted"/>
<dbReference type="InterPro" id="IPR012337">
    <property type="entry name" value="RNaseH-like_sf"/>
</dbReference>
<reference evidence="2" key="1">
    <citation type="submission" date="2017-03" db="EMBL/GenBank/DDBJ databases">
        <title>Phytopthora megakarya and P. palmivora, two closely related causual agents of cacao black pod achieved similar genome size and gene model numbers by different mechanisms.</title>
        <authorList>
            <person name="Ali S."/>
            <person name="Shao J."/>
            <person name="Larry D.J."/>
            <person name="Kronmiller B."/>
            <person name="Shen D."/>
            <person name="Strem M.D."/>
            <person name="Melnick R.L."/>
            <person name="Guiltinan M.J."/>
            <person name="Tyler B.M."/>
            <person name="Meinhardt L.W."/>
            <person name="Bailey B.A."/>
        </authorList>
    </citation>
    <scope>NUCLEOTIDE SEQUENCE [LARGE SCALE GENOMIC DNA]</scope>
    <source>
        <strain evidence="2">zdho120</strain>
    </source>
</reference>
<gene>
    <name evidence="1" type="ORF">PHMEG_0009757</name>
</gene>
<dbReference type="EMBL" id="NBNE01000932">
    <property type="protein sequence ID" value="OWZ16447.1"/>
    <property type="molecule type" value="Genomic_DNA"/>
</dbReference>
<evidence type="ECO:0008006" key="3">
    <source>
        <dbReference type="Google" id="ProtNLM"/>
    </source>
</evidence>
<keyword evidence="2" id="KW-1185">Reference proteome</keyword>
<dbReference type="Proteomes" id="UP000198211">
    <property type="component" value="Unassembled WGS sequence"/>
</dbReference>
<dbReference type="PANTHER" id="PTHR40866">
    <property type="entry name" value="BED-TYPE DOMAIN-CONTAINING PROTEIN"/>
    <property type="match status" value="1"/>
</dbReference>